<dbReference type="Pfam" id="PF01244">
    <property type="entry name" value="Peptidase_M19"/>
    <property type="match status" value="1"/>
</dbReference>
<dbReference type="InterPro" id="IPR006311">
    <property type="entry name" value="TAT_signal"/>
</dbReference>
<dbReference type="PROSITE" id="PS51318">
    <property type="entry name" value="TAT"/>
    <property type="match status" value="1"/>
</dbReference>
<dbReference type="Proteomes" id="UP000243904">
    <property type="component" value="Chromosome I"/>
</dbReference>
<evidence type="ECO:0000313" key="1">
    <source>
        <dbReference type="EMBL" id="SDS72286.1"/>
    </source>
</evidence>
<protein>
    <submittedName>
        <fullName evidence="1">Membrane dipeptidase</fullName>
    </submittedName>
</protein>
<proteinExistence type="predicted"/>
<dbReference type="InterPro" id="IPR008257">
    <property type="entry name" value="Pept_M19"/>
</dbReference>
<dbReference type="PROSITE" id="PS51365">
    <property type="entry name" value="RENAL_DIPEPTIDASE_2"/>
    <property type="match status" value="1"/>
</dbReference>
<accession>A0A1H1UJ83</accession>
<dbReference type="GO" id="GO:0070573">
    <property type="term" value="F:metallodipeptidase activity"/>
    <property type="evidence" value="ECO:0007669"/>
    <property type="project" value="InterPro"/>
</dbReference>
<evidence type="ECO:0000313" key="2">
    <source>
        <dbReference type="Proteomes" id="UP000243904"/>
    </source>
</evidence>
<dbReference type="EMBL" id="LT629750">
    <property type="protein sequence ID" value="SDS72286.1"/>
    <property type="molecule type" value="Genomic_DNA"/>
</dbReference>
<dbReference type="PANTHER" id="PTHR10443">
    <property type="entry name" value="MICROSOMAL DIPEPTIDASE"/>
    <property type="match status" value="1"/>
</dbReference>
<gene>
    <name evidence="1" type="ORF">SAMN05444158_2976</name>
</gene>
<organism evidence="1 2">
    <name type="scientific">Bradyrhizobium canariense</name>
    <dbReference type="NCBI Taxonomy" id="255045"/>
    <lineage>
        <taxon>Bacteria</taxon>
        <taxon>Pseudomonadati</taxon>
        <taxon>Pseudomonadota</taxon>
        <taxon>Alphaproteobacteria</taxon>
        <taxon>Hyphomicrobiales</taxon>
        <taxon>Nitrobacteraceae</taxon>
        <taxon>Bradyrhizobium</taxon>
    </lineage>
</organism>
<sequence>MNKPASGQTRRDVLRWSAAAAAVAGLADRLNWTTKASAADAVEIVMDGHVHVTNRIYWEGIDPWTPTKYGWDFARARAAGVNCIIDNIGPYGYWNYNYTPKQALRLIDTLLRFSEAHADKMAIALSPADARRIVGSGRMAVFIGCESGFDHEGDPDVLDAFYRLGLRTVQFATQTGFNAFSDSALAAVQGGEKPDHFGGINEHGRKLVRQMNELGILIDIAHGTEAVQAQLIENSRAPVVASHETVKAVSGAGLSDEVLKALANKGGLIGIHGAAAVVGKRYRQWMASNPAGAANSGKAVFGMVGYQPSFTRPPGDHGEFIERMDREFRERWLALADWKEDPTALSSLPTADEWAEHVDYVIKLVGADHVAIGLDMVAGRSSVPADPTGYPDLIAALHRITTPENVRKIAGENWMRVLGQAKAS</sequence>
<dbReference type="Gene3D" id="3.20.20.140">
    <property type="entry name" value="Metal-dependent hydrolases"/>
    <property type="match status" value="1"/>
</dbReference>
<dbReference type="InterPro" id="IPR032466">
    <property type="entry name" value="Metal_Hydrolase"/>
</dbReference>
<keyword evidence="2" id="KW-1185">Reference proteome</keyword>
<dbReference type="PANTHER" id="PTHR10443:SF12">
    <property type="entry name" value="DIPEPTIDASE"/>
    <property type="match status" value="1"/>
</dbReference>
<dbReference type="RefSeq" id="WP_146687800.1">
    <property type="nucleotide sequence ID" value="NZ_LT629750.1"/>
</dbReference>
<name>A0A1H1UJ83_9BRAD</name>
<dbReference type="AlphaFoldDB" id="A0A1H1UJ83"/>
<reference evidence="2" key="1">
    <citation type="submission" date="2016-10" db="EMBL/GenBank/DDBJ databases">
        <authorList>
            <person name="Varghese N."/>
            <person name="Submissions S."/>
        </authorList>
    </citation>
    <scope>NUCLEOTIDE SEQUENCE [LARGE SCALE GENOMIC DNA]</scope>
    <source>
        <strain evidence="2">GAS369</strain>
    </source>
</reference>
<dbReference type="GO" id="GO:0006508">
    <property type="term" value="P:proteolysis"/>
    <property type="evidence" value="ECO:0007669"/>
    <property type="project" value="InterPro"/>
</dbReference>
<dbReference type="SUPFAM" id="SSF51556">
    <property type="entry name" value="Metallo-dependent hydrolases"/>
    <property type="match status" value="1"/>
</dbReference>